<keyword evidence="2" id="KW-1185">Reference proteome</keyword>
<name>A0ABS8VLZ7_DATST</name>
<protein>
    <submittedName>
        <fullName evidence="1">Uncharacterized protein</fullName>
    </submittedName>
</protein>
<organism evidence="1 2">
    <name type="scientific">Datura stramonium</name>
    <name type="common">Jimsonweed</name>
    <name type="synonym">Common thornapple</name>
    <dbReference type="NCBI Taxonomy" id="4076"/>
    <lineage>
        <taxon>Eukaryota</taxon>
        <taxon>Viridiplantae</taxon>
        <taxon>Streptophyta</taxon>
        <taxon>Embryophyta</taxon>
        <taxon>Tracheophyta</taxon>
        <taxon>Spermatophyta</taxon>
        <taxon>Magnoliopsida</taxon>
        <taxon>eudicotyledons</taxon>
        <taxon>Gunneridae</taxon>
        <taxon>Pentapetalae</taxon>
        <taxon>asterids</taxon>
        <taxon>lamiids</taxon>
        <taxon>Solanales</taxon>
        <taxon>Solanaceae</taxon>
        <taxon>Solanoideae</taxon>
        <taxon>Datureae</taxon>
        <taxon>Datura</taxon>
    </lineage>
</organism>
<feature type="non-terminal residue" evidence="1">
    <location>
        <position position="81"/>
    </location>
</feature>
<proteinExistence type="predicted"/>
<dbReference type="Proteomes" id="UP000823775">
    <property type="component" value="Unassembled WGS sequence"/>
</dbReference>
<dbReference type="EMBL" id="JACEIK010005578">
    <property type="protein sequence ID" value="MCE0481833.1"/>
    <property type="molecule type" value="Genomic_DNA"/>
</dbReference>
<evidence type="ECO:0000313" key="2">
    <source>
        <dbReference type="Proteomes" id="UP000823775"/>
    </source>
</evidence>
<feature type="non-terminal residue" evidence="1">
    <location>
        <position position="1"/>
    </location>
</feature>
<gene>
    <name evidence="1" type="ORF">HAX54_039916</name>
</gene>
<reference evidence="1 2" key="1">
    <citation type="journal article" date="2021" name="BMC Genomics">
        <title>Datura genome reveals duplications of psychoactive alkaloid biosynthetic genes and high mutation rate following tissue culture.</title>
        <authorList>
            <person name="Rajewski A."/>
            <person name="Carter-House D."/>
            <person name="Stajich J."/>
            <person name="Litt A."/>
        </authorList>
    </citation>
    <scope>NUCLEOTIDE SEQUENCE [LARGE SCALE GENOMIC DNA]</scope>
    <source>
        <strain evidence="1">AR-01</strain>
    </source>
</reference>
<evidence type="ECO:0000313" key="1">
    <source>
        <dbReference type="EMBL" id="MCE0481833.1"/>
    </source>
</evidence>
<accession>A0ABS8VLZ7</accession>
<comment type="caution">
    <text evidence="1">The sequence shown here is derived from an EMBL/GenBank/DDBJ whole genome shotgun (WGS) entry which is preliminary data.</text>
</comment>
<sequence>KPIFTICASPTMPRGEGSFLELALAQDLLSRRVCSCANVGVPRACPCREMLAPHACCCTEGRPLHVCCCAKGGLRRAWPCA</sequence>